<feature type="region of interest" description="Disordered" evidence="1">
    <location>
        <begin position="301"/>
        <end position="325"/>
    </location>
</feature>
<dbReference type="EMBL" id="JAACJL010000045">
    <property type="protein sequence ID" value="KAF4614166.1"/>
    <property type="molecule type" value="Genomic_DNA"/>
</dbReference>
<dbReference type="CDD" id="cd17934">
    <property type="entry name" value="DEXXQc_Upf1-like"/>
    <property type="match status" value="1"/>
</dbReference>
<gene>
    <name evidence="3" type="ORF">D9613_007915</name>
</gene>
<evidence type="ECO:0000256" key="1">
    <source>
        <dbReference type="SAM" id="MobiDB-lite"/>
    </source>
</evidence>
<feature type="region of interest" description="Disordered" evidence="1">
    <location>
        <begin position="83"/>
        <end position="107"/>
    </location>
</feature>
<dbReference type="Proteomes" id="UP000521872">
    <property type="component" value="Unassembled WGS sequence"/>
</dbReference>
<reference evidence="3 4" key="1">
    <citation type="submission" date="2019-12" db="EMBL/GenBank/DDBJ databases">
        <authorList>
            <person name="Floudas D."/>
            <person name="Bentzer J."/>
            <person name="Ahren D."/>
            <person name="Johansson T."/>
            <person name="Persson P."/>
            <person name="Tunlid A."/>
        </authorList>
    </citation>
    <scope>NUCLEOTIDE SEQUENCE [LARGE SCALE GENOMIC DNA]</scope>
    <source>
        <strain evidence="3 4">CBS 102.39</strain>
    </source>
</reference>
<name>A0A8H4QNS9_9AGAR</name>
<organism evidence="3 4">
    <name type="scientific">Agrocybe pediades</name>
    <dbReference type="NCBI Taxonomy" id="84607"/>
    <lineage>
        <taxon>Eukaryota</taxon>
        <taxon>Fungi</taxon>
        <taxon>Dikarya</taxon>
        <taxon>Basidiomycota</taxon>
        <taxon>Agaricomycotina</taxon>
        <taxon>Agaricomycetes</taxon>
        <taxon>Agaricomycetidae</taxon>
        <taxon>Agaricales</taxon>
        <taxon>Agaricineae</taxon>
        <taxon>Strophariaceae</taxon>
        <taxon>Agrocybe</taxon>
    </lineage>
</organism>
<evidence type="ECO:0000259" key="2">
    <source>
        <dbReference type="Pfam" id="PF13087"/>
    </source>
</evidence>
<dbReference type="Gene3D" id="3.40.50.300">
    <property type="entry name" value="P-loop containing nucleotide triphosphate hydrolases"/>
    <property type="match status" value="2"/>
</dbReference>
<dbReference type="InterPro" id="IPR045055">
    <property type="entry name" value="DNA2/NAM7-like"/>
</dbReference>
<dbReference type="InterPro" id="IPR047187">
    <property type="entry name" value="SF1_C_Upf1"/>
</dbReference>
<dbReference type="PANTHER" id="PTHR10887:SF495">
    <property type="entry name" value="HELICASE SENATAXIN ISOFORM X1-RELATED"/>
    <property type="match status" value="1"/>
</dbReference>
<dbReference type="AlphaFoldDB" id="A0A8H4QNS9"/>
<sequence length="808" mass="90036">MSRNAPQFVTRSVLPEVIDGVNIGLKQLCTMRIPETLIAASDVYTVFNHARPLGISPGYDKTGRLIAISVSDGDNCRIIEFAQPPGAGRQGHRANPKASPPPPKSIVDGRKKLQDQILCRIMGGIYAFDMGPLAMSLHVDLNLRISNAVDIQSSFSAHDRSPLSSVEACVGKEPDPIHKIKIKANKLDKLFLQPIYDPEADPNSLLDLAERAWLSQFLPSYAETAFDHAKRINTEMMESSYLSSISKISNDSVKLDQKKPTQMTHKFSQSIDPSTNQVRLISSEYGSRIRGDKNIKMTVTGPNGEFRTKGTVAGSSGRSSTVNTDRQLTSKAILTVTSVGRDDKTSAEAQRDATILRFLQGTEKTSDNPWYQNIWSPVNADGLLVWPKEWSQKPSQPPRISKKPAEARLNGSQQTAVNCMLSEVDDHRIVLVQGPPGTGKTSVIASFVDFSVNAFGRTGIWLVAQSNVAVKNIAEKLISSSFLSWKLLVSKDFHFEWHEHLYAKVLTQNVIRSEAFRFVSPKDLKDTNVILCTISMLSNAQIKKFTRSIPVRTLVVDEASQIEVGNYISIFSQFQSTLRKACFIGDDKQLPPFGQEEIQDLQSIFEVAHLNKHVRFLDTQYRMPPQIGDIISQEVYDGKLKSNPQHPITSETTACYFIDVPGKEKPLESGSFVNELEAFAALTLATKLQEQGKNYRVITPYDGQRNYIESQMQDAQLDWGDKCFNVDSFQGNEDDYIIVSVVRSHKLGFLNNLRRTNVMLTRCKKGMFIISSIKFLTTIGSESLVGKLYKEMSPPVILSKAEVDEGRF</sequence>
<feature type="compositionally biased region" description="Polar residues" evidence="1">
    <location>
        <begin position="313"/>
        <end position="325"/>
    </location>
</feature>
<protein>
    <recommendedName>
        <fullName evidence="2">DNA2/NAM7 helicase-like C-terminal domain-containing protein</fullName>
    </recommendedName>
</protein>
<dbReference type="Pfam" id="PF13245">
    <property type="entry name" value="AAA_19"/>
    <property type="match status" value="1"/>
</dbReference>
<dbReference type="InterPro" id="IPR041679">
    <property type="entry name" value="DNA2/NAM7-like_C"/>
</dbReference>
<proteinExistence type="predicted"/>
<accession>A0A8H4QNS9</accession>
<comment type="caution">
    <text evidence="3">The sequence shown here is derived from an EMBL/GenBank/DDBJ whole genome shotgun (WGS) entry which is preliminary data.</text>
</comment>
<keyword evidence="4" id="KW-1185">Reference proteome</keyword>
<dbReference type="CDD" id="cd18808">
    <property type="entry name" value="SF1_C_Upf1"/>
    <property type="match status" value="1"/>
</dbReference>
<feature type="domain" description="DNA2/NAM7 helicase-like C-terminal" evidence="2">
    <location>
        <begin position="602"/>
        <end position="772"/>
    </location>
</feature>
<evidence type="ECO:0000313" key="3">
    <source>
        <dbReference type="EMBL" id="KAF4614166.1"/>
    </source>
</evidence>
<dbReference type="SUPFAM" id="SSF52540">
    <property type="entry name" value="P-loop containing nucleoside triphosphate hydrolases"/>
    <property type="match status" value="1"/>
</dbReference>
<evidence type="ECO:0000313" key="4">
    <source>
        <dbReference type="Proteomes" id="UP000521872"/>
    </source>
</evidence>
<dbReference type="InterPro" id="IPR027417">
    <property type="entry name" value="P-loop_NTPase"/>
</dbReference>
<dbReference type="PANTHER" id="PTHR10887">
    <property type="entry name" value="DNA2/NAM7 HELICASE FAMILY"/>
    <property type="match status" value="1"/>
</dbReference>
<dbReference type="Pfam" id="PF13087">
    <property type="entry name" value="AAA_12"/>
    <property type="match status" value="1"/>
</dbReference>